<dbReference type="GO" id="GO:0001731">
    <property type="term" value="P:formation of translation preinitiation complex"/>
    <property type="evidence" value="ECO:0007669"/>
    <property type="project" value="TreeGrafter"/>
</dbReference>
<dbReference type="SUPFAM" id="SSF55159">
    <property type="entry name" value="eIF1-like"/>
    <property type="match status" value="1"/>
</dbReference>
<dbReference type="NCBIfam" id="TIGR01158">
    <property type="entry name" value="SUI1_rel"/>
    <property type="match status" value="1"/>
</dbReference>
<accession>A0A031LNK6</accession>
<reference evidence="6 7" key="1">
    <citation type="submission" date="2014-03" db="EMBL/GenBank/DDBJ databases">
        <title>Draft genome sequence of the novel thermoacidophilic archaea Acidianus copahuensis ALE1 strain, isolated from Copahue volcanic area in Neuquen Argentina.</title>
        <authorList>
            <person name="Urbieta M.S."/>
            <person name="Rascovan N."/>
            <person name="Castro C."/>
            <person name="Revale S."/>
            <person name="Giaveno M.A."/>
            <person name="Vazquez M.P."/>
            <person name="Donati E.R."/>
        </authorList>
    </citation>
    <scope>NUCLEOTIDE SEQUENCE [LARGE SCALE GENOMIC DNA]</scope>
    <source>
        <strain evidence="6 7">ALE1</strain>
    </source>
</reference>
<dbReference type="InterPro" id="IPR022851">
    <property type="entry name" value="SUI1_arc"/>
</dbReference>
<dbReference type="HAMAP" id="MF_00604">
    <property type="entry name" value="SUI1"/>
    <property type="match status" value="1"/>
</dbReference>
<dbReference type="CDD" id="cd11567">
    <property type="entry name" value="YciH_like"/>
    <property type="match status" value="1"/>
</dbReference>
<comment type="similarity">
    <text evidence="1 4">Belongs to the SUI1 family.</text>
</comment>
<dbReference type="Gene3D" id="3.30.780.10">
    <property type="entry name" value="SUI1-like domain"/>
    <property type="match status" value="1"/>
</dbReference>
<sequence>MADNLCGGLPPDICEQLNKEEQFIKIKLERRRYGKEVTVIEGISTDDTDLKKIAAELKSKLAAGGTVKNGRIEIQGDHRDKAKEILIKLGFPDGNIMVIE</sequence>
<dbReference type="EMBL" id="JFZT01000048">
    <property type="protein sequence ID" value="EZQ03134.1"/>
    <property type="molecule type" value="Genomic_DNA"/>
</dbReference>
<dbReference type="InterPro" id="IPR036877">
    <property type="entry name" value="SUI1_dom_sf"/>
</dbReference>
<dbReference type="GO" id="GO:0003743">
    <property type="term" value="F:translation initiation factor activity"/>
    <property type="evidence" value="ECO:0007669"/>
    <property type="project" value="UniProtKB-KW"/>
</dbReference>
<keyword evidence="7" id="KW-1185">Reference proteome</keyword>
<evidence type="ECO:0000256" key="1">
    <source>
        <dbReference type="ARBA" id="ARBA00005422"/>
    </source>
</evidence>
<dbReference type="AlphaFoldDB" id="A0A031LNK6"/>
<dbReference type="PANTHER" id="PTHR12789">
    <property type="entry name" value="DENSITY-REGULATED PROTEIN HOMOLOG"/>
    <property type="match status" value="1"/>
</dbReference>
<evidence type="ECO:0000256" key="3">
    <source>
        <dbReference type="ARBA" id="ARBA00022917"/>
    </source>
</evidence>
<dbReference type="PANTHER" id="PTHR12789:SF0">
    <property type="entry name" value="DENSITY-REGULATED PROTEIN"/>
    <property type="match status" value="1"/>
</dbReference>
<dbReference type="OrthoDB" id="11182at2157"/>
<comment type="caution">
    <text evidence="6">The sequence shown here is derived from an EMBL/GenBank/DDBJ whole genome shotgun (WGS) entry which is preliminary data.</text>
</comment>
<keyword evidence="2 4" id="KW-0810">Translation regulation</keyword>
<dbReference type="PROSITE" id="PS50296">
    <property type="entry name" value="SUI1"/>
    <property type="match status" value="1"/>
</dbReference>
<gene>
    <name evidence="6" type="ORF">CM19_09905</name>
</gene>
<dbReference type="GO" id="GO:0003729">
    <property type="term" value="F:mRNA binding"/>
    <property type="evidence" value="ECO:0007669"/>
    <property type="project" value="TreeGrafter"/>
</dbReference>
<evidence type="ECO:0000313" key="6">
    <source>
        <dbReference type="EMBL" id="EZQ03134.1"/>
    </source>
</evidence>
<dbReference type="NCBIfam" id="NF002096">
    <property type="entry name" value="PRK00939.1"/>
    <property type="match status" value="1"/>
</dbReference>
<keyword evidence="3 4" id="KW-0648">Protein biosynthesis</keyword>
<dbReference type="STRING" id="1160895.CM19_09905"/>
<organism evidence="6 7">
    <name type="scientific">Candidatus Acidianus copahuensis</name>
    <dbReference type="NCBI Taxonomy" id="1160895"/>
    <lineage>
        <taxon>Archaea</taxon>
        <taxon>Thermoproteota</taxon>
        <taxon>Thermoprotei</taxon>
        <taxon>Sulfolobales</taxon>
        <taxon>Sulfolobaceae</taxon>
        <taxon>Acidianus</taxon>
    </lineage>
</organism>
<dbReference type="InterPro" id="IPR005872">
    <property type="entry name" value="SUI1_arc_bac"/>
</dbReference>
<proteinExistence type="inferred from homology"/>
<name>A0A031LNK6_9CREN</name>
<evidence type="ECO:0000313" key="7">
    <source>
        <dbReference type="Proteomes" id="UP000024332"/>
    </source>
</evidence>
<dbReference type="Proteomes" id="UP000024332">
    <property type="component" value="Unassembled WGS sequence"/>
</dbReference>
<evidence type="ECO:0000256" key="2">
    <source>
        <dbReference type="ARBA" id="ARBA00022845"/>
    </source>
</evidence>
<dbReference type="RefSeq" id="WP_048100182.1">
    <property type="nucleotide sequence ID" value="NZ_JFZT01000048.1"/>
</dbReference>
<feature type="domain" description="SUI1" evidence="5">
    <location>
        <begin position="24"/>
        <end position="90"/>
    </location>
</feature>
<dbReference type="InterPro" id="IPR001950">
    <property type="entry name" value="SUI1"/>
</dbReference>
<evidence type="ECO:0000259" key="5">
    <source>
        <dbReference type="PROSITE" id="PS50296"/>
    </source>
</evidence>
<dbReference type="GO" id="GO:0006417">
    <property type="term" value="P:regulation of translation"/>
    <property type="evidence" value="ECO:0007669"/>
    <property type="project" value="UniProtKB-UniRule"/>
</dbReference>
<keyword evidence="6" id="KW-0396">Initiation factor</keyword>
<protein>
    <recommendedName>
        <fullName evidence="4">Protein translation factor SUI1 homolog</fullName>
    </recommendedName>
</protein>
<dbReference type="GO" id="GO:0002188">
    <property type="term" value="P:translation reinitiation"/>
    <property type="evidence" value="ECO:0007669"/>
    <property type="project" value="TreeGrafter"/>
</dbReference>
<dbReference type="InterPro" id="IPR050318">
    <property type="entry name" value="DENR/SUI1_TIF"/>
</dbReference>
<evidence type="ECO:0000256" key="4">
    <source>
        <dbReference type="HAMAP-Rule" id="MF_00604"/>
    </source>
</evidence>
<dbReference type="Pfam" id="PF01253">
    <property type="entry name" value="SUI1"/>
    <property type="match status" value="1"/>
</dbReference>